<dbReference type="InParanoid" id="B8BUY3"/>
<keyword evidence="5" id="KW-1133">Transmembrane helix</keyword>
<evidence type="ECO:0000256" key="6">
    <source>
        <dbReference type="SAM" id="SignalP"/>
    </source>
</evidence>
<name>B8BUY3_THAPS</name>
<dbReference type="PANTHER" id="PTHR23130:SF171">
    <property type="entry name" value="OS01G0895300 PROTEIN"/>
    <property type="match status" value="1"/>
</dbReference>
<dbReference type="RefSeq" id="XP_002287397.1">
    <property type="nucleotide sequence ID" value="XM_002287361.1"/>
</dbReference>
<evidence type="ECO:0000256" key="4">
    <source>
        <dbReference type="ARBA" id="ARBA00023136"/>
    </source>
</evidence>
<comment type="subcellular location">
    <subcellularLocation>
        <location evidence="1">Membrane</location>
    </subcellularLocation>
</comment>
<evidence type="ECO:0000256" key="3">
    <source>
        <dbReference type="ARBA" id="ARBA00022729"/>
    </source>
</evidence>
<keyword evidence="2" id="KW-0813">Transport</keyword>
<keyword evidence="9" id="KW-1185">Reference proteome</keyword>
<feature type="transmembrane region" description="Helical" evidence="5">
    <location>
        <begin position="289"/>
        <end position="309"/>
    </location>
</feature>
<dbReference type="Proteomes" id="UP000001449">
    <property type="component" value="Chromosome 2"/>
</dbReference>
<dbReference type="CDD" id="cd09631">
    <property type="entry name" value="DOMON_DOH"/>
    <property type="match status" value="1"/>
</dbReference>
<organism evidence="8 9">
    <name type="scientific">Thalassiosira pseudonana</name>
    <name type="common">Marine diatom</name>
    <name type="synonym">Cyclotella nana</name>
    <dbReference type="NCBI Taxonomy" id="35128"/>
    <lineage>
        <taxon>Eukaryota</taxon>
        <taxon>Sar</taxon>
        <taxon>Stramenopiles</taxon>
        <taxon>Ochrophyta</taxon>
        <taxon>Bacillariophyta</taxon>
        <taxon>Coscinodiscophyceae</taxon>
        <taxon>Thalassiosirophycidae</taxon>
        <taxon>Thalassiosirales</taxon>
        <taxon>Thalassiosiraceae</taxon>
        <taxon>Thalassiosira</taxon>
    </lineage>
</organism>
<evidence type="ECO:0000256" key="2">
    <source>
        <dbReference type="ARBA" id="ARBA00022448"/>
    </source>
</evidence>
<feature type="chain" id="PRO_5002868676" description="DOMON domain-containing protein" evidence="6">
    <location>
        <begin position="19"/>
        <end position="310"/>
    </location>
</feature>
<dbReference type="EMBL" id="CM000639">
    <property type="protein sequence ID" value="EED94840.1"/>
    <property type="molecule type" value="Genomic_DNA"/>
</dbReference>
<evidence type="ECO:0000256" key="5">
    <source>
        <dbReference type="SAM" id="Phobius"/>
    </source>
</evidence>
<dbReference type="PROSITE" id="PS50836">
    <property type="entry name" value="DOMON"/>
    <property type="match status" value="1"/>
</dbReference>
<dbReference type="SMART" id="SM00664">
    <property type="entry name" value="DoH"/>
    <property type="match status" value="1"/>
</dbReference>
<proteinExistence type="predicted"/>
<dbReference type="AlphaFoldDB" id="B8BUY3"/>
<reference evidence="8 9" key="2">
    <citation type="journal article" date="2008" name="Nature">
        <title>The Phaeodactylum genome reveals the evolutionary history of diatom genomes.</title>
        <authorList>
            <person name="Bowler C."/>
            <person name="Allen A.E."/>
            <person name="Badger J.H."/>
            <person name="Grimwood J."/>
            <person name="Jabbari K."/>
            <person name="Kuo A."/>
            <person name="Maheswari U."/>
            <person name="Martens C."/>
            <person name="Maumus F."/>
            <person name="Otillar R.P."/>
            <person name="Rayko E."/>
            <person name="Salamov A."/>
            <person name="Vandepoele K."/>
            <person name="Beszteri B."/>
            <person name="Gruber A."/>
            <person name="Heijde M."/>
            <person name="Katinka M."/>
            <person name="Mock T."/>
            <person name="Valentin K."/>
            <person name="Verret F."/>
            <person name="Berges J.A."/>
            <person name="Brownlee C."/>
            <person name="Cadoret J.P."/>
            <person name="Chiovitti A."/>
            <person name="Choi C.J."/>
            <person name="Coesel S."/>
            <person name="De Martino A."/>
            <person name="Detter J.C."/>
            <person name="Durkin C."/>
            <person name="Falciatore A."/>
            <person name="Fournet J."/>
            <person name="Haruta M."/>
            <person name="Huysman M.J."/>
            <person name="Jenkins B.D."/>
            <person name="Jiroutova K."/>
            <person name="Jorgensen R.E."/>
            <person name="Joubert Y."/>
            <person name="Kaplan A."/>
            <person name="Kroger N."/>
            <person name="Kroth P.G."/>
            <person name="La Roche J."/>
            <person name="Lindquist E."/>
            <person name="Lommer M."/>
            <person name="Martin-Jezequel V."/>
            <person name="Lopez P.J."/>
            <person name="Lucas S."/>
            <person name="Mangogna M."/>
            <person name="McGinnis K."/>
            <person name="Medlin L.K."/>
            <person name="Montsant A."/>
            <person name="Oudot-Le Secq M.P."/>
            <person name="Napoli C."/>
            <person name="Obornik M."/>
            <person name="Parker M.S."/>
            <person name="Petit J.L."/>
            <person name="Porcel B.M."/>
            <person name="Poulsen N."/>
            <person name="Robison M."/>
            <person name="Rychlewski L."/>
            <person name="Rynearson T.A."/>
            <person name="Schmutz J."/>
            <person name="Shapiro H."/>
            <person name="Siaut M."/>
            <person name="Stanley M."/>
            <person name="Sussman M.R."/>
            <person name="Taylor A.R."/>
            <person name="Vardi A."/>
            <person name="von Dassow P."/>
            <person name="Vyverman W."/>
            <person name="Willis A."/>
            <person name="Wyrwicz L.S."/>
            <person name="Rokhsar D.S."/>
            <person name="Weissenbach J."/>
            <person name="Armbrust E.V."/>
            <person name="Green B.R."/>
            <person name="Van de Peer Y."/>
            <person name="Grigoriev I.V."/>
        </authorList>
    </citation>
    <scope>NUCLEOTIDE SEQUENCE [LARGE SCALE GENOMIC DNA]</scope>
    <source>
        <strain evidence="8 9">CCMP1335</strain>
    </source>
</reference>
<feature type="domain" description="DOMON" evidence="7">
    <location>
        <begin position="34"/>
        <end position="155"/>
    </location>
</feature>
<accession>B8BUY3</accession>
<evidence type="ECO:0000313" key="8">
    <source>
        <dbReference type="EMBL" id="EED94840.1"/>
    </source>
</evidence>
<evidence type="ECO:0000313" key="9">
    <source>
        <dbReference type="Proteomes" id="UP000001449"/>
    </source>
</evidence>
<dbReference type="InterPro" id="IPR045266">
    <property type="entry name" value="DOH_DOMON"/>
</dbReference>
<keyword evidence="4 5" id="KW-0472">Membrane</keyword>
<gene>
    <name evidence="8" type="ORF">THAPSDRAFT_2641</name>
</gene>
<protein>
    <recommendedName>
        <fullName evidence="7">DOMON domain-containing protein</fullName>
    </recommendedName>
</protein>
<feature type="signal peptide" evidence="6">
    <location>
        <begin position="1"/>
        <end position="18"/>
    </location>
</feature>
<dbReference type="PANTHER" id="PTHR23130">
    <property type="entry name" value="CYTOCHROME B561 AND DOMON DOMAIN-CONTAINING PROTEIN"/>
    <property type="match status" value="1"/>
</dbReference>
<reference evidence="8 9" key="1">
    <citation type="journal article" date="2004" name="Science">
        <title>The genome of the diatom Thalassiosira pseudonana: ecology, evolution, and metabolism.</title>
        <authorList>
            <person name="Armbrust E.V."/>
            <person name="Berges J.A."/>
            <person name="Bowler C."/>
            <person name="Green B.R."/>
            <person name="Martinez D."/>
            <person name="Putnam N.H."/>
            <person name="Zhou S."/>
            <person name="Allen A.E."/>
            <person name="Apt K.E."/>
            <person name="Bechner M."/>
            <person name="Brzezinski M.A."/>
            <person name="Chaal B.K."/>
            <person name="Chiovitti A."/>
            <person name="Davis A.K."/>
            <person name="Demarest M.S."/>
            <person name="Detter J.C."/>
            <person name="Glavina T."/>
            <person name="Goodstein D."/>
            <person name="Hadi M.Z."/>
            <person name="Hellsten U."/>
            <person name="Hildebrand M."/>
            <person name="Jenkins B.D."/>
            <person name="Jurka J."/>
            <person name="Kapitonov V.V."/>
            <person name="Kroger N."/>
            <person name="Lau W.W."/>
            <person name="Lane T.W."/>
            <person name="Larimer F.W."/>
            <person name="Lippmeier J.C."/>
            <person name="Lucas S."/>
            <person name="Medina M."/>
            <person name="Montsant A."/>
            <person name="Obornik M."/>
            <person name="Parker M.S."/>
            <person name="Palenik B."/>
            <person name="Pazour G.J."/>
            <person name="Richardson P.M."/>
            <person name="Rynearson T.A."/>
            <person name="Saito M.A."/>
            <person name="Schwartz D.C."/>
            <person name="Thamatrakoln K."/>
            <person name="Valentin K."/>
            <person name="Vardi A."/>
            <person name="Wilkerson F.P."/>
            <person name="Rokhsar D.S."/>
        </authorList>
    </citation>
    <scope>NUCLEOTIDE SEQUENCE [LARGE SCALE GENOMIC DNA]</scope>
    <source>
        <strain evidence="8 9">CCMP1335</strain>
    </source>
</reference>
<dbReference type="KEGG" id="tps:THAPSDRAFT_2641"/>
<dbReference type="OMA" id="CARFESQ"/>
<keyword evidence="5" id="KW-0812">Transmembrane</keyword>
<dbReference type="PaxDb" id="35128-Thaps2641"/>
<sequence>MKFLPSTLSLLALGQTAGQLSCPSELTSNHTVSNSLTMHYAVVLGTSNEKGILCARFESQTTGWIGWGINPSGEMRGAEAVIGLPAENKVSKYILYSQNANGVVEMDAANQTLMDTSITQDAEGRTTMTFTKYLDEDRYGIFPNNFRNSFIYAQGSSDDLGYHGSTRGNFRLDLGTTMAPTMSMAPSPSPTAGTTEIVENANATDVTANITAVVGNETEVDLPEVVEDANATDVSYTTPSPTPAGTFGAASNVTMSPTVAKNNTTGDSNETTTPGIAFTPTDSASSAGFYSLGLGSVLLGVIALVFGIAM</sequence>
<dbReference type="InterPro" id="IPR005018">
    <property type="entry name" value="DOMON_domain"/>
</dbReference>
<evidence type="ECO:0000259" key="7">
    <source>
        <dbReference type="PROSITE" id="PS50836"/>
    </source>
</evidence>
<dbReference type="HOGENOM" id="CLU_898606_0_0_1"/>
<keyword evidence="3 6" id="KW-0732">Signal</keyword>
<dbReference type="GO" id="GO:0016020">
    <property type="term" value="C:membrane"/>
    <property type="evidence" value="ECO:0007669"/>
    <property type="project" value="UniProtKB-SubCell"/>
</dbReference>
<evidence type="ECO:0000256" key="1">
    <source>
        <dbReference type="ARBA" id="ARBA00004370"/>
    </source>
</evidence>
<dbReference type="GeneID" id="7443057"/>